<accession>A0A927GI80</accession>
<evidence type="ECO:0000313" key="2">
    <source>
        <dbReference type="EMBL" id="MBD2766839.1"/>
    </source>
</evidence>
<protein>
    <recommendedName>
        <fullName evidence="4">Thioredoxin domain-containing protein</fullName>
    </recommendedName>
</protein>
<feature type="signal peptide" evidence="1">
    <location>
        <begin position="1"/>
        <end position="26"/>
    </location>
</feature>
<feature type="chain" id="PRO_5037794531" description="Thioredoxin domain-containing protein" evidence="1">
    <location>
        <begin position="27"/>
        <end position="140"/>
    </location>
</feature>
<sequence>MKTLKTVLSALAILFISNLLTNNVFAKSGDKPSPKVIGVINRANWCAICKANGQRVMSIMPTYTNKAIVFVPNDLTDAMTKAASAKELAKLGVAKTLSPVNATGVIVLVDARTHKLLKTVSIAEYNEQIEAEINSALALK</sequence>
<evidence type="ECO:0000256" key="1">
    <source>
        <dbReference type="SAM" id="SignalP"/>
    </source>
</evidence>
<dbReference type="EMBL" id="JACXAD010000002">
    <property type="protein sequence ID" value="MBD2766839.1"/>
    <property type="molecule type" value="Genomic_DNA"/>
</dbReference>
<evidence type="ECO:0008006" key="4">
    <source>
        <dbReference type="Google" id="ProtNLM"/>
    </source>
</evidence>
<evidence type="ECO:0000313" key="3">
    <source>
        <dbReference type="Proteomes" id="UP000612233"/>
    </source>
</evidence>
<dbReference type="RefSeq" id="WP_191003658.1">
    <property type="nucleotide sequence ID" value="NZ_JACXAD010000002.1"/>
</dbReference>
<keyword evidence="1" id="KW-0732">Signal</keyword>
<dbReference type="Proteomes" id="UP000612233">
    <property type="component" value="Unassembled WGS sequence"/>
</dbReference>
<organism evidence="2 3">
    <name type="scientific">Hymenobacter montanus</name>
    <dbReference type="NCBI Taxonomy" id="2771359"/>
    <lineage>
        <taxon>Bacteria</taxon>
        <taxon>Pseudomonadati</taxon>
        <taxon>Bacteroidota</taxon>
        <taxon>Cytophagia</taxon>
        <taxon>Cytophagales</taxon>
        <taxon>Hymenobacteraceae</taxon>
        <taxon>Hymenobacter</taxon>
    </lineage>
</organism>
<gene>
    <name evidence="2" type="ORF">IC235_02905</name>
</gene>
<proteinExistence type="predicted"/>
<reference evidence="2" key="1">
    <citation type="submission" date="2020-09" db="EMBL/GenBank/DDBJ databases">
        <authorList>
            <person name="Kim M.K."/>
        </authorList>
    </citation>
    <scope>NUCLEOTIDE SEQUENCE</scope>
    <source>
        <strain evidence="2">BT664</strain>
    </source>
</reference>
<comment type="caution">
    <text evidence="2">The sequence shown here is derived from an EMBL/GenBank/DDBJ whole genome shotgun (WGS) entry which is preliminary data.</text>
</comment>
<dbReference type="AlphaFoldDB" id="A0A927GI80"/>
<name>A0A927GI80_9BACT</name>
<keyword evidence="3" id="KW-1185">Reference proteome</keyword>